<feature type="transmembrane region" description="Helical" evidence="1">
    <location>
        <begin position="22"/>
        <end position="41"/>
    </location>
</feature>
<sequence>MDHHVPRDANDSTGASSTIQNITFGIVSATIAIAGLVLTYLHYRRSLRNTPDSNLEAASRSTTEIDLVSPRVSRTITFDARQLEAQIPSEGIERVYTKEIES</sequence>
<keyword evidence="1" id="KW-0472">Membrane</keyword>
<keyword evidence="1" id="KW-1133">Transmembrane helix</keyword>
<organism evidence="2 3">
    <name type="scientific">Venturia inaequalis</name>
    <name type="common">Apple scab fungus</name>
    <dbReference type="NCBI Taxonomy" id="5025"/>
    <lineage>
        <taxon>Eukaryota</taxon>
        <taxon>Fungi</taxon>
        <taxon>Dikarya</taxon>
        <taxon>Ascomycota</taxon>
        <taxon>Pezizomycotina</taxon>
        <taxon>Dothideomycetes</taxon>
        <taxon>Pleosporomycetidae</taxon>
        <taxon>Venturiales</taxon>
        <taxon>Venturiaceae</taxon>
        <taxon>Venturia</taxon>
    </lineage>
</organism>
<keyword evidence="1" id="KW-0812">Transmembrane</keyword>
<dbReference type="Proteomes" id="UP000490939">
    <property type="component" value="Unassembled WGS sequence"/>
</dbReference>
<dbReference type="EMBL" id="WNWR01000157">
    <property type="protein sequence ID" value="KAE9990024.1"/>
    <property type="molecule type" value="Genomic_DNA"/>
</dbReference>
<accession>A0A8H3Z8Z4</accession>
<keyword evidence="3" id="KW-1185">Reference proteome</keyword>
<protein>
    <submittedName>
        <fullName evidence="2">Uncharacterized protein</fullName>
    </submittedName>
</protein>
<proteinExistence type="predicted"/>
<evidence type="ECO:0000313" key="2">
    <source>
        <dbReference type="EMBL" id="KAE9990024.1"/>
    </source>
</evidence>
<evidence type="ECO:0000313" key="3">
    <source>
        <dbReference type="Proteomes" id="UP000490939"/>
    </source>
</evidence>
<comment type="caution">
    <text evidence="2">The sequence shown here is derived from an EMBL/GenBank/DDBJ whole genome shotgun (WGS) entry which is preliminary data.</text>
</comment>
<reference evidence="2 3" key="1">
    <citation type="submission" date="2019-07" db="EMBL/GenBank/DDBJ databases">
        <title>Venturia inaequalis Genome Resource.</title>
        <authorList>
            <person name="Lichtner F.J."/>
        </authorList>
    </citation>
    <scope>NUCLEOTIDE SEQUENCE [LARGE SCALE GENOMIC DNA]</scope>
    <source>
        <strain evidence="2 3">DMI_063113</strain>
    </source>
</reference>
<name>A0A8H3Z8Z4_VENIN</name>
<gene>
    <name evidence="2" type="ORF">EG327_001953</name>
</gene>
<evidence type="ECO:0000256" key="1">
    <source>
        <dbReference type="SAM" id="Phobius"/>
    </source>
</evidence>
<dbReference type="AlphaFoldDB" id="A0A8H3Z8Z4"/>